<evidence type="ECO:0000256" key="1">
    <source>
        <dbReference type="SAM" id="Coils"/>
    </source>
</evidence>
<dbReference type="RefSeq" id="XP_056046828.1">
    <property type="nucleotide sequence ID" value="XM_056190635.1"/>
</dbReference>
<proteinExistence type="predicted"/>
<evidence type="ECO:0000313" key="3">
    <source>
        <dbReference type="Proteomes" id="UP001217417"/>
    </source>
</evidence>
<organism evidence="2 3">
    <name type="scientific">Lipomyces tetrasporus</name>
    <dbReference type="NCBI Taxonomy" id="54092"/>
    <lineage>
        <taxon>Eukaryota</taxon>
        <taxon>Fungi</taxon>
        <taxon>Dikarya</taxon>
        <taxon>Ascomycota</taxon>
        <taxon>Saccharomycotina</taxon>
        <taxon>Lipomycetes</taxon>
        <taxon>Lipomycetales</taxon>
        <taxon>Lipomycetaceae</taxon>
        <taxon>Lipomyces</taxon>
    </lineage>
</organism>
<accession>A0AAD7QXM1</accession>
<keyword evidence="1" id="KW-0175">Coiled coil</keyword>
<name>A0AAD7QXM1_9ASCO</name>
<keyword evidence="3" id="KW-1185">Reference proteome</keyword>
<dbReference type="EMBL" id="JARPMG010000001">
    <property type="protein sequence ID" value="KAJ8103378.1"/>
    <property type="molecule type" value="Genomic_DNA"/>
</dbReference>
<evidence type="ECO:0000313" key="2">
    <source>
        <dbReference type="EMBL" id="KAJ8103378.1"/>
    </source>
</evidence>
<comment type="caution">
    <text evidence="2">The sequence shown here is derived from an EMBL/GenBank/DDBJ whole genome shotgun (WGS) entry which is preliminary data.</text>
</comment>
<sequence length="149" mass="17397">MARLSGPRPSLVTDPRFEELDDEVKQFFEGVTEENTPEIPVERLNEVLQRVLRDETPEGAGIRDVLRGCLLNAKISRIEGEKLQREAKENEDDAIEAKEFAVRTQEEFRNQQTEIQKLHAQIQTLERENKRTFHRLNFEHRVYAQAKGI</sequence>
<dbReference type="AlphaFoldDB" id="A0AAD7QXM1"/>
<dbReference type="Proteomes" id="UP001217417">
    <property type="component" value="Unassembled WGS sequence"/>
</dbReference>
<protein>
    <submittedName>
        <fullName evidence="2">Uncharacterized protein</fullName>
    </submittedName>
</protein>
<dbReference type="GeneID" id="80885801"/>
<feature type="coiled-coil region" evidence="1">
    <location>
        <begin position="101"/>
        <end position="135"/>
    </location>
</feature>
<gene>
    <name evidence="2" type="ORF">POJ06DRAFT_297910</name>
</gene>
<reference evidence="2" key="1">
    <citation type="submission" date="2023-03" db="EMBL/GenBank/DDBJ databases">
        <title>Near-Complete genome sequence of Lipomyces tetrasporous NRRL Y-64009, an oleaginous yeast capable of growing on lignocellulosic hydrolysates.</title>
        <authorList>
            <consortium name="Lawrence Berkeley National Laboratory"/>
            <person name="Jagtap S.S."/>
            <person name="Liu J.-J."/>
            <person name="Walukiewicz H.E."/>
            <person name="Pangilinan J."/>
            <person name="Lipzen A."/>
            <person name="Ahrendt S."/>
            <person name="Koriabine M."/>
            <person name="Cobaugh K."/>
            <person name="Salamov A."/>
            <person name="Yoshinaga Y."/>
            <person name="Ng V."/>
            <person name="Daum C."/>
            <person name="Grigoriev I.V."/>
            <person name="Slininger P.J."/>
            <person name="Dien B.S."/>
            <person name="Jin Y.-S."/>
            <person name="Rao C.V."/>
        </authorList>
    </citation>
    <scope>NUCLEOTIDE SEQUENCE</scope>
    <source>
        <strain evidence="2">NRRL Y-64009</strain>
    </source>
</reference>